<keyword evidence="2" id="KW-1185">Reference proteome</keyword>
<proteinExistence type="predicted"/>
<organism evidence="1 2">
    <name type="scientific">Oryza rufipogon</name>
    <name type="common">Brownbeard rice</name>
    <name type="synonym">Asian wild rice</name>
    <dbReference type="NCBI Taxonomy" id="4529"/>
    <lineage>
        <taxon>Eukaryota</taxon>
        <taxon>Viridiplantae</taxon>
        <taxon>Streptophyta</taxon>
        <taxon>Embryophyta</taxon>
        <taxon>Tracheophyta</taxon>
        <taxon>Spermatophyta</taxon>
        <taxon>Magnoliopsida</taxon>
        <taxon>Liliopsida</taxon>
        <taxon>Poales</taxon>
        <taxon>Poaceae</taxon>
        <taxon>BOP clade</taxon>
        <taxon>Oryzoideae</taxon>
        <taxon>Oryzeae</taxon>
        <taxon>Oryzinae</taxon>
        <taxon>Oryza</taxon>
    </lineage>
</organism>
<accession>A0A0E0MVU5</accession>
<protein>
    <submittedName>
        <fullName evidence="1">Uncharacterized protein</fullName>
    </submittedName>
</protein>
<reference evidence="2" key="1">
    <citation type="submission" date="2013-06" db="EMBL/GenBank/DDBJ databases">
        <authorList>
            <person name="Zhao Q."/>
        </authorList>
    </citation>
    <scope>NUCLEOTIDE SEQUENCE</scope>
    <source>
        <strain evidence="2">cv. W1943</strain>
    </source>
</reference>
<sequence>MDSASNSRSDAAPLDRRGLALISRVRTRQRHPMQITCYVHGCCPGQKFCTGKRTPFGAFSFERFRPMRRDRKEGHRHTNT</sequence>
<name>A0A0E0MVU5_ORYRU</name>
<dbReference type="AlphaFoldDB" id="A0A0E0MVU5"/>
<dbReference type="EnsemblPlants" id="ORUFI01G15790.1">
    <property type="protein sequence ID" value="ORUFI01G15790.1"/>
    <property type="gene ID" value="ORUFI01G15790"/>
</dbReference>
<evidence type="ECO:0000313" key="1">
    <source>
        <dbReference type="EnsemblPlants" id="ORUFI01G15790.1"/>
    </source>
</evidence>
<dbReference type="HOGENOM" id="CLU_2593985_0_0_1"/>
<dbReference type="Gramene" id="ORUFI01G15790.1">
    <property type="protein sequence ID" value="ORUFI01G15790.1"/>
    <property type="gene ID" value="ORUFI01G15790"/>
</dbReference>
<dbReference type="Proteomes" id="UP000008022">
    <property type="component" value="Unassembled WGS sequence"/>
</dbReference>
<evidence type="ECO:0000313" key="2">
    <source>
        <dbReference type="Proteomes" id="UP000008022"/>
    </source>
</evidence>
<reference evidence="1" key="2">
    <citation type="submission" date="2015-06" db="UniProtKB">
        <authorList>
            <consortium name="EnsemblPlants"/>
        </authorList>
    </citation>
    <scope>IDENTIFICATION</scope>
</reference>